<gene>
    <name evidence="3" type="ORF">LCGC14_0003630</name>
</gene>
<dbReference type="InterPro" id="IPR042150">
    <property type="entry name" value="MmRce1-like"/>
</dbReference>
<comment type="caution">
    <text evidence="3">The sequence shown here is derived from an EMBL/GenBank/DDBJ whole genome shotgun (WGS) entry which is preliminary data.</text>
</comment>
<organism evidence="3">
    <name type="scientific">marine sediment metagenome</name>
    <dbReference type="NCBI Taxonomy" id="412755"/>
    <lineage>
        <taxon>unclassified sequences</taxon>
        <taxon>metagenomes</taxon>
        <taxon>ecological metagenomes</taxon>
    </lineage>
</organism>
<feature type="transmembrane region" description="Helical" evidence="1">
    <location>
        <begin position="106"/>
        <end position="131"/>
    </location>
</feature>
<keyword evidence="1" id="KW-1133">Transmembrane helix</keyword>
<dbReference type="EMBL" id="LAZR01000001">
    <property type="protein sequence ID" value="KKO12353.1"/>
    <property type="molecule type" value="Genomic_DNA"/>
</dbReference>
<feature type="domain" description="CAAX prenyl protease 2/Lysostaphin resistance protein A-like" evidence="2">
    <location>
        <begin position="147"/>
        <end position="241"/>
    </location>
</feature>
<accession>A0A0F9WIJ4</accession>
<proteinExistence type="predicted"/>
<feature type="transmembrane region" description="Helical" evidence="1">
    <location>
        <begin position="68"/>
        <end position="85"/>
    </location>
</feature>
<evidence type="ECO:0000256" key="1">
    <source>
        <dbReference type="SAM" id="Phobius"/>
    </source>
</evidence>
<name>A0A0F9WIJ4_9ZZZZ</name>
<dbReference type="Pfam" id="PF02517">
    <property type="entry name" value="Rce1-like"/>
    <property type="match status" value="1"/>
</dbReference>
<dbReference type="GO" id="GO:0080120">
    <property type="term" value="P:CAAX-box protein maturation"/>
    <property type="evidence" value="ECO:0007669"/>
    <property type="project" value="UniProtKB-ARBA"/>
</dbReference>
<keyword evidence="1" id="KW-0472">Membrane</keyword>
<reference evidence="3" key="1">
    <citation type="journal article" date="2015" name="Nature">
        <title>Complex archaea that bridge the gap between prokaryotes and eukaryotes.</title>
        <authorList>
            <person name="Spang A."/>
            <person name="Saw J.H."/>
            <person name="Jorgensen S.L."/>
            <person name="Zaremba-Niedzwiedzka K."/>
            <person name="Martijn J."/>
            <person name="Lind A.E."/>
            <person name="van Eijk R."/>
            <person name="Schleper C."/>
            <person name="Guy L."/>
            <person name="Ettema T.J."/>
        </authorList>
    </citation>
    <scope>NUCLEOTIDE SEQUENCE</scope>
</reference>
<protein>
    <recommendedName>
        <fullName evidence="2">CAAX prenyl protease 2/Lysostaphin resistance protein A-like domain-containing protein</fullName>
    </recommendedName>
</protein>
<sequence>MTKPILIFFALAYALGWLPILLLSWLAQRAGLDSWLVLATMAETWTWDGRDVGVPYGLLYFITRVQDFAFSISGVIVVAWLYGGAGVRNLFAGLIKIRLGAAGKRIWLLACLPFVFYFLATVAVGAVGSFTFSINDLFPLLFSLETGLLVTFLLRGPMGEELGLRGFALVHLQKSMTAIRASTIIGLFWALWHLPVLIDRDLLSIIAFLLLAFGLSFVFTWLFNNSAGSLLPVMIFHTLQNNEETFEILFPALQGGNYELISLLCLIALSVFAFIRLRRSDQQRTTPTSP</sequence>
<dbReference type="AlphaFoldDB" id="A0A0F9WIJ4"/>
<dbReference type="InterPro" id="IPR003675">
    <property type="entry name" value="Rce1/LyrA-like_dom"/>
</dbReference>
<feature type="transmembrane region" description="Helical" evidence="1">
    <location>
        <begin position="202"/>
        <end position="223"/>
    </location>
</feature>
<dbReference type="PANTHER" id="PTHR35797">
    <property type="entry name" value="PROTEASE-RELATED"/>
    <property type="match status" value="1"/>
</dbReference>
<feature type="transmembrane region" description="Helical" evidence="1">
    <location>
        <begin position="260"/>
        <end position="277"/>
    </location>
</feature>
<evidence type="ECO:0000313" key="3">
    <source>
        <dbReference type="EMBL" id="KKO12353.1"/>
    </source>
</evidence>
<evidence type="ECO:0000259" key="2">
    <source>
        <dbReference type="Pfam" id="PF02517"/>
    </source>
</evidence>
<dbReference type="PANTHER" id="PTHR35797:SF1">
    <property type="entry name" value="PROTEASE"/>
    <property type="match status" value="1"/>
</dbReference>
<dbReference type="GO" id="GO:0004175">
    <property type="term" value="F:endopeptidase activity"/>
    <property type="evidence" value="ECO:0007669"/>
    <property type="project" value="UniProtKB-ARBA"/>
</dbReference>
<keyword evidence="1" id="KW-0812">Transmembrane</keyword>